<reference evidence="2 3" key="2">
    <citation type="journal article" date="2011" name="Stand. Genomic Sci.">
        <title>Complete genome sequence of Oceanithermus profundus type strain (506).</title>
        <authorList>
            <person name="Pati A."/>
            <person name="Zhang X."/>
            <person name="Lapidus A."/>
            <person name="Nolan M."/>
            <person name="Lucas S."/>
            <person name="Del Rio T.G."/>
            <person name="Tice H."/>
            <person name="Cheng J.F."/>
            <person name="Tapia R."/>
            <person name="Han C."/>
            <person name="Goodwin L."/>
            <person name="Pitluck S."/>
            <person name="Liolios K."/>
            <person name="Pagani I."/>
            <person name="Ivanova N."/>
            <person name="Mavromatis K."/>
            <person name="Chen A."/>
            <person name="Palaniappan K."/>
            <person name="Hauser L."/>
            <person name="Jeffries C.D."/>
            <person name="Brambilla E.M."/>
            <person name="Rohl A."/>
            <person name="Mwirichia R."/>
            <person name="Rohde M."/>
            <person name="Tindall B.J."/>
            <person name="Sikorski J."/>
            <person name="Wirth R."/>
            <person name="Goker M."/>
            <person name="Woyke T."/>
            <person name="Detter J.C."/>
            <person name="Bristow J."/>
            <person name="Eisen J.A."/>
            <person name="Markowitz V."/>
            <person name="Hugenholtz P."/>
            <person name="Kyrpides N.C."/>
            <person name="Klenk H.P."/>
            <person name="Land M."/>
        </authorList>
    </citation>
    <scope>NUCLEOTIDE SEQUENCE [LARGE SCALE GENOMIC DNA]</scope>
    <source>
        <strain evidence="3">DSM 14977 / NBRC 100410 / VKM B-2274 / 506</strain>
    </source>
</reference>
<dbReference type="InterPro" id="IPR036515">
    <property type="entry name" value="Transposase_17_sf"/>
</dbReference>
<feature type="domain" description="Transposase IS200-like" evidence="1">
    <location>
        <begin position="17"/>
        <end position="163"/>
    </location>
</feature>
<dbReference type="InterPro" id="IPR002686">
    <property type="entry name" value="Transposase_17"/>
</dbReference>
<accession>E4U596</accession>
<dbReference type="SUPFAM" id="SSF143422">
    <property type="entry name" value="Transposase IS200-like"/>
    <property type="match status" value="1"/>
</dbReference>
<dbReference type="RefSeq" id="WP_013458740.1">
    <property type="nucleotide sequence ID" value="NC_014761.1"/>
</dbReference>
<dbReference type="Gene3D" id="3.30.70.1290">
    <property type="entry name" value="Transposase IS200-like"/>
    <property type="match status" value="1"/>
</dbReference>
<dbReference type="HOGENOM" id="CLU_101329_0_0_0"/>
<organism evidence="2 3">
    <name type="scientific">Oceanithermus profundus (strain DSM 14977 / NBRC 100410 / VKM B-2274 / 506)</name>
    <dbReference type="NCBI Taxonomy" id="670487"/>
    <lineage>
        <taxon>Bacteria</taxon>
        <taxon>Thermotogati</taxon>
        <taxon>Deinococcota</taxon>
        <taxon>Deinococci</taxon>
        <taxon>Thermales</taxon>
        <taxon>Thermaceae</taxon>
        <taxon>Oceanithermus</taxon>
    </lineage>
</organism>
<name>E4U596_OCEP5</name>
<reference evidence="3" key="1">
    <citation type="submission" date="2010-11" db="EMBL/GenBank/DDBJ databases">
        <title>The complete sequence of chromosome of Oceanithermus profundus DSM 14977.</title>
        <authorList>
            <consortium name="US DOE Joint Genome Institute (JGI-PGF)"/>
            <person name="Lucas S."/>
            <person name="Copeland A."/>
            <person name="Lapidus A."/>
            <person name="Bruce D."/>
            <person name="Goodwin L."/>
            <person name="Pitluck S."/>
            <person name="Kyrpides N."/>
            <person name="Mavromatis K."/>
            <person name="Pagani I."/>
            <person name="Ivanova N."/>
            <person name="Zhang X."/>
            <person name="Brettin T."/>
            <person name="Detter J.C."/>
            <person name="Tapia R."/>
            <person name="Han C."/>
            <person name="Land M."/>
            <person name="Hauser L."/>
            <person name="Markowitz V."/>
            <person name="Cheng J.-F."/>
            <person name="Hugenholtz P."/>
            <person name="Woyke T."/>
            <person name="Wu D."/>
            <person name="Tindall B."/>
            <person name="Faehnrich R."/>
            <person name="Brambilla E."/>
            <person name="Klenk H.-P."/>
            <person name="Eisen J.A."/>
        </authorList>
    </citation>
    <scope>NUCLEOTIDE SEQUENCE [LARGE SCALE GENOMIC DNA]</scope>
    <source>
        <strain evidence="3">DSM 14977 / NBRC 100410 / VKM B-2274 / 506</strain>
    </source>
</reference>
<dbReference type="GO" id="GO:0043565">
    <property type="term" value="F:sequence-specific DNA binding"/>
    <property type="evidence" value="ECO:0007669"/>
    <property type="project" value="TreeGrafter"/>
</dbReference>
<dbReference type="SMART" id="SM01321">
    <property type="entry name" value="Y1_Tnp"/>
    <property type="match status" value="1"/>
</dbReference>
<evidence type="ECO:0000259" key="1">
    <source>
        <dbReference type="SMART" id="SM01321"/>
    </source>
</evidence>
<dbReference type="KEGG" id="opr:Ocepr_2120"/>
<dbReference type="STRING" id="670487.Ocepr_2120"/>
<evidence type="ECO:0000313" key="2">
    <source>
        <dbReference type="EMBL" id="ADR37570.1"/>
    </source>
</evidence>
<keyword evidence="3" id="KW-1185">Reference proteome</keyword>
<gene>
    <name evidence="2" type="ordered locus">Ocepr_2120</name>
</gene>
<dbReference type="eggNOG" id="COG1943">
    <property type="taxonomic scope" value="Bacteria"/>
</dbReference>
<dbReference type="InterPro" id="IPR052715">
    <property type="entry name" value="RAYT_transposase"/>
</dbReference>
<proteinExistence type="predicted"/>
<protein>
    <recommendedName>
        <fullName evidence="1">Transposase IS200-like domain-containing protein</fullName>
    </recommendedName>
</protein>
<dbReference type="GO" id="GO:0004803">
    <property type="term" value="F:transposase activity"/>
    <property type="evidence" value="ECO:0007669"/>
    <property type="project" value="InterPro"/>
</dbReference>
<dbReference type="GO" id="GO:0006313">
    <property type="term" value="P:DNA transposition"/>
    <property type="evidence" value="ECO:0007669"/>
    <property type="project" value="InterPro"/>
</dbReference>
<dbReference type="Proteomes" id="UP000008722">
    <property type="component" value="Chromosome"/>
</dbReference>
<dbReference type="OrthoDB" id="9794403at2"/>
<sequence>MKQRRRSLRLPHHDYAAPGAYFVTLVTHERASIFGRIEAGRVRLCEPGRIAREEWFRTAELRSNVVLFAEEFVVMPNHVHGVVRIVERAAVPVGAQRAAPLPRSAVAPGSLGAIVRAYKSAVTRRINRLRGTPGAPVWQRNYWEHVVRSEHALAAVRRYIAENPFRWHLDVYNPDRRLG</sequence>
<dbReference type="PANTHER" id="PTHR36966:SF1">
    <property type="entry name" value="REP-ASSOCIATED TYROSINE TRANSPOSASE"/>
    <property type="match status" value="1"/>
</dbReference>
<dbReference type="PANTHER" id="PTHR36966">
    <property type="entry name" value="REP-ASSOCIATED TYROSINE TRANSPOSASE"/>
    <property type="match status" value="1"/>
</dbReference>
<dbReference type="EMBL" id="CP002361">
    <property type="protein sequence ID" value="ADR37570.1"/>
    <property type="molecule type" value="Genomic_DNA"/>
</dbReference>
<evidence type="ECO:0000313" key="3">
    <source>
        <dbReference type="Proteomes" id="UP000008722"/>
    </source>
</evidence>
<dbReference type="AlphaFoldDB" id="E4U596"/>